<evidence type="ECO:0000256" key="1">
    <source>
        <dbReference type="SAM" id="MobiDB-lite"/>
    </source>
</evidence>
<keyword evidence="2" id="KW-1133">Transmembrane helix</keyword>
<evidence type="ECO:0000256" key="2">
    <source>
        <dbReference type="SAM" id="Phobius"/>
    </source>
</evidence>
<feature type="compositionally biased region" description="Gly residues" evidence="1">
    <location>
        <begin position="10"/>
        <end position="20"/>
    </location>
</feature>
<dbReference type="EMBL" id="CP016076">
    <property type="protein sequence ID" value="APU14024.1"/>
    <property type="molecule type" value="Genomic_DNA"/>
</dbReference>
<name>A0AAC9LCY2_9PSEU</name>
<feature type="transmembrane region" description="Helical" evidence="2">
    <location>
        <begin position="120"/>
        <end position="140"/>
    </location>
</feature>
<feature type="compositionally biased region" description="Pro residues" evidence="1">
    <location>
        <begin position="193"/>
        <end position="204"/>
    </location>
</feature>
<gene>
    <name evidence="3" type="ORF">UA74_09805</name>
</gene>
<organism evidence="3 4">
    <name type="scientific">Actinoalloteichus fjordicus</name>
    <dbReference type="NCBI Taxonomy" id="1612552"/>
    <lineage>
        <taxon>Bacteria</taxon>
        <taxon>Bacillati</taxon>
        <taxon>Actinomycetota</taxon>
        <taxon>Actinomycetes</taxon>
        <taxon>Pseudonocardiales</taxon>
        <taxon>Pseudonocardiaceae</taxon>
        <taxon>Actinoalloteichus</taxon>
    </lineage>
</organism>
<evidence type="ECO:0000313" key="4">
    <source>
        <dbReference type="Proteomes" id="UP000185511"/>
    </source>
</evidence>
<evidence type="ECO:0000313" key="3">
    <source>
        <dbReference type="EMBL" id="APU14024.1"/>
    </source>
</evidence>
<dbReference type="Proteomes" id="UP000185511">
    <property type="component" value="Chromosome"/>
</dbReference>
<feature type="region of interest" description="Disordered" evidence="1">
    <location>
        <begin position="153"/>
        <end position="218"/>
    </location>
</feature>
<feature type="transmembrane region" description="Helical" evidence="2">
    <location>
        <begin position="26"/>
        <end position="45"/>
    </location>
</feature>
<dbReference type="AlphaFoldDB" id="A0AAC9LCY2"/>
<feature type="transmembrane region" description="Helical" evidence="2">
    <location>
        <begin position="51"/>
        <end position="72"/>
    </location>
</feature>
<keyword evidence="2" id="KW-0472">Membrane</keyword>
<feature type="transmembrane region" description="Helical" evidence="2">
    <location>
        <begin position="84"/>
        <end position="108"/>
    </location>
</feature>
<protein>
    <submittedName>
        <fullName evidence="3">Uncharacterized protein</fullName>
    </submittedName>
</protein>
<dbReference type="KEGG" id="acad:UA74_09805"/>
<proteinExistence type="predicted"/>
<feature type="region of interest" description="Disordered" evidence="1">
    <location>
        <begin position="1"/>
        <end position="20"/>
    </location>
</feature>
<accession>A0AAC9LCY2</accession>
<keyword evidence="2" id="KW-0812">Transmembrane</keyword>
<sequence>MSAGNSRGQRGAGRAGPAGRGNQTGCGLWLTAVFVTVASLLLWQAVTAEGFGRLVSACGAALLFVAAFATAGTSLNLGSGRTKAGCALTAALLLLAPGLLLLGGAYAGEGTGVIRVLVEVVGWLLVLSWLLVTIIAFGLGKAHRFVASVRGGLDENSPDSPAGSAAQAPARPGTDGGAGAMIVDGDPASPGGPAMPRPSPPSDGPAPRDQPDGDRPAH</sequence>
<dbReference type="RefSeq" id="WP_075739981.1">
    <property type="nucleotide sequence ID" value="NZ_CP016076.1"/>
</dbReference>
<reference evidence="4" key="1">
    <citation type="submission" date="2016-06" db="EMBL/GenBank/DDBJ databases">
        <title>Complete genome sequence of Actinoalloteichus fjordicus DSM 46855 (=ADI127-17), type strain of the new species Actinoalloteichus fjordicus.</title>
        <authorList>
            <person name="Ruckert C."/>
            <person name="Nouioui I."/>
            <person name="Willmese J."/>
            <person name="van Wezel G."/>
            <person name="Klenk H.-P."/>
            <person name="Kalinowski J."/>
            <person name="Zotchev S.B."/>
        </authorList>
    </citation>
    <scope>NUCLEOTIDE SEQUENCE [LARGE SCALE GENOMIC DNA]</scope>
    <source>
        <strain evidence="4">ADI127-7</strain>
    </source>
</reference>
<keyword evidence="4" id="KW-1185">Reference proteome</keyword>
<feature type="compositionally biased region" description="Basic and acidic residues" evidence="1">
    <location>
        <begin position="209"/>
        <end position="218"/>
    </location>
</feature>